<evidence type="ECO:0000256" key="4">
    <source>
        <dbReference type="ARBA" id="ARBA00023186"/>
    </source>
</evidence>
<keyword evidence="2" id="KW-0963">Cytoplasm</keyword>
<evidence type="ECO:0000256" key="7">
    <source>
        <dbReference type="ARBA" id="ARBA00093797"/>
    </source>
</evidence>
<keyword evidence="9" id="KW-1185">Reference proteome</keyword>
<dbReference type="RefSeq" id="WP_224034877.1">
    <property type="nucleotide sequence ID" value="NZ_AP024849.1"/>
</dbReference>
<sequence>MNLNEYLEEYRTLTLDLMDKIREDGEIDILIEKREDILKSINNINFDKEEIKKIGDSLKLLELEEELEILAKKEKVKVKKEIENLKKIKQANTNYNSIENKSRVFNKTI</sequence>
<proteinExistence type="inferred from homology"/>
<evidence type="ECO:0000256" key="2">
    <source>
        <dbReference type="ARBA" id="ARBA00022490"/>
    </source>
</evidence>
<dbReference type="Proteomes" id="UP000824633">
    <property type="component" value="Chromosome"/>
</dbReference>
<accession>A0ABM7TBC8</accession>
<name>A0ABM7TBC8_9CLOT</name>
<evidence type="ECO:0000256" key="3">
    <source>
        <dbReference type="ARBA" id="ARBA00022795"/>
    </source>
</evidence>
<protein>
    <recommendedName>
        <fullName evidence="7">Flagellar protein FliT</fullName>
    </recommendedName>
</protein>
<dbReference type="InterPro" id="IPR008622">
    <property type="entry name" value="FliT"/>
</dbReference>
<comment type="function">
    <text evidence="5">May act as an export chaperone for the filament capping protein FliD.</text>
</comment>
<comment type="similarity">
    <text evidence="6">Belongs to the bacillales FliT family.</text>
</comment>
<organism evidence="8 9">
    <name type="scientific">Clostridium gelidum</name>
    <dbReference type="NCBI Taxonomy" id="704125"/>
    <lineage>
        <taxon>Bacteria</taxon>
        <taxon>Bacillati</taxon>
        <taxon>Bacillota</taxon>
        <taxon>Clostridia</taxon>
        <taxon>Eubacteriales</taxon>
        <taxon>Clostridiaceae</taxon>
        <taxon>Clostridium</taxon>
    </lineage>
</organism>
<dbReference type="Pfam" id="PF05400">
    <property type="entry name" value="FliT"/>
    <property type="match status" value="1"/>
</dbReference>
<keyword evidence="3" id="KW-1005">Bacterial flagellum biogenesis</keyword>
<comment type="subcellular location">
    <subcellularLocation>
        <location evidence="1">Cytoplasm</location>
        <location evidence="1">Cytosol</location>
    </subcellularLocation>
</comment>
<evidence type="ECO:0000256" key="5">
    <source>
        <dbReference type="ARBA" id="ARBA00093765"/>
    </source>
</evidence>
<evidence type="ECO:0000256" key="6">
    <source>
        <dbReference type="ARBA" id="ARBA00093785"/>
    </source>
</evidence>
<evidence type="ECO:0000313" key="9">
    <source>
        <dbReference type="Proteomes" id="UP000824633"/>
    </source>
</evidence>
<dbReference type="EMBL" id="AP024849">
    <property type="protein sequence ID" value="BCZ48628.1"/>
    <property type="molecule type" value="Genomic_DNA"/>
</dbReference>
<evidence type="ECO:0000313" key="8">
    <source>
        <dbReference type="EMBL" id="BCZ48628.1"/>
    </source>
</evidence>
<reference evidence="9" key="1">
    <citation type="submission" date="2021-07" db="EMBL/GenBank/DDBJ databases">
        <title>Complete genome sequencing of a Clostridium isolate.</title>
        <authorList>
            <person name="Ueki A."/>
            <person name="Tonouchi A."/>
        </authorList>
    </citation>
    <scope>NUCLEOTIDE SEQUENCE [LARGE SCALE GENOMIC DNA]</scope>
    <source>
        <strain evidence="9">C5S11</strain>
    </source>
</reference>
<gene>
    <name evidence="8" type="ORF">psyc5s11_46950</name>
</gene>
<keyword evidence="4" id="KW-0143">Chaperone</keyword>
<evidence type="ECO:0000256" key="1">
    <source>
        <dbReference type="ARBA" id="ARBA00004514"/>
    </source>
</evidence>